<gene>
    <name evidence="3" type="ORF">CA12_16910</name>
</gene>
<feature type="chain" id="PRO_5021986939" evidence="2">
    <location>
        <begin position="26"/>
        <end position="179"/>
    </location>
</feature>
<dbReference type="OrthoDB" id="9863472at2"/>
<reference evidence="3 4" key="1">
    <citation type="submission" date="2019-02" db="EMBL/GenBank/DDBJ databases">
        <title>Deep-cultivation of Planctomycetes and their phenomic and genomic characterization uncovers novel biology.</title>
        <authorList>
            <person name="Wiegand S."/>
            <person name="Jogler M."/>
            <person name="Boedeker C."/>
            <person name="Pinto D."/>
            <person name="Vollmers J."/>
            <person name="Rivas-Marin E."/>
            <person name="Kohn T."/>
            <person name="Peeters S.H."/>
            <person name="Heuer A."/>
            <person name="Rast P."/>
            <person name="Oberbeckmann S."/>
            <person name="Bunk B."/>
            <person name="Jeske O."/>
            <person name="Meyerdierks A."/>
            <person name="Storesund J.E."/>
            <person name="Kallscheuer N."/>
            <person name="Luecker S."/>
            <person name="Lage O.M."/>
            <person name="Pohl T."/>
            <person name="Merkel B.J."/>
            <person name="Hornburger P."/>
            <person name="Mueller R.-W."/>
            <person name="Bruemmer F."/>
            <person name="Labrenz M."/>
            <person name="Spormann A.M."/>
            <person name="Op den Camp H."/>
            <person name="Overmann J."/>
            <person name="Amann R."/>
            <person name="Jetten M.S.M."/>
            <person name="Mascher T."/>
            <person name="Medema M.H."/>
            <person name="Devos D.P."/>
            <person name="Kaster A.-K."/>
            <person name="Ovreas L."/>
            <person name="Rohde M."/>
            <person name="Galperin M.Y."/>
            <person name="Jogler C."/>
        </authorList>
    </citation>
    <scope>NUCLEOTIDE SEQUENCE [LARGE SCALE GENOMIC DNA]</scope>
    <source>
        <strain evidence="3 4">CA12</strain>
    </source>
</reference>
<name>A0A517P8A3_9PLAN</name>
<protein>
    <submittedName>
        <fullName evidence="3">Uncharacterized protein</fullName>
    </submittedName>
</protein>
<evidence type="ECO:0000313" key="3">
    <source>
        <dbReference type="EMBL" id="QDT15606.1"/>
    </source>
</evidence>
<accession>A0A517P8A3</accession>
<evidence type="ECO:0000256" key="1">
    <source>
        <dbReference type="SAM" id="MobiDB-lite"/>
    </source>
</evidence>
<dbReference type="PROSITE" id="PS51257">
    <property type="entry name" value="PROKAR_LIPOPROTEIN"/>
    <property type="match status" value="1"/>
</dbReference>
<evidence type="ECO:0000313" key="4">
    <source>
        <dbReference type="Proteomes" id="UP000318741"/>
    </source>
</evidence>
<evidence type="ECO:0000256" key="2">
    <source>
        <dbReference type="SAM" id="SignalP"/>
    </source>
</evidence>
<dbReference type="AlphaFoldDB" id="A0A517P8A3"/>
<feature type="signal peptide" evidence="2">
    <location>
        <begin position="1"/>
        <end position="25"/>
    </location>
</feature>
<dbReference type="EMBL" id="CP036265">
    <property type="protein sequence ID" value="QDT15606.1"/>
    <property type="molecule type" value="Genomic_DNA"/>
</dbReference>
<organism evidence="3 4">
    <name type="scientific">Alienimonas californiensis</name>
    <dbReference type="NCBI Taxonomy" id="2527989"/>
    <lineage>
        <taxon>Bacteria</taxon>
        <taxon>Pseudomonadati</taxon>
        <taxon>Planctomycetota</taxon>
        <taxon>Planctomycetia</taxon>
        <taxon>Planctomycetales</taxon>
        <taxon>Planctomycetaceae</taxon>
        <taxon>Alienimonas</taxon>
    </lineage>
</organism>
<dbReference type="RefSeq" id="WP_145358518.1">
    <property type="nucleotide sequence ID" value="NZ_CP036265.1"/>
</dbReference>
<feature type="compositionally biased region" description="Basic and acidic residues" evidence="1">
    <location>
        <begin position="160"/>
        <end position="169"/>
    </location>
</feature>
<dbReference type="Proteomes" id="UP000318741">
    <property type="component" value="Chromosome"/>
</dbReference>
<proteinExistence type="predicted"/>
<feature type="region of interest" description="Disordered" evidence="1">
    <location>
        <begin position="153"/>
        <end position="179"/>
    </location>
</feature>
<keyword evidence="4" id="KW-1185">Reference proteome</keyword>
<dbReference type="KEGG" id="acaf:CA12_16910"/>
<sequence precursor="true">MSPSPRLTFAAALLLGSALSCGLLSGCGGGPRNSEAAMSLAKVDAVEITDAFAYDRRRANQARRPVYSQDPDTLLRIEGWLQQMEERWQPAKGDPRSVRFQIRLMADGRPHSTLWLDNGYVQMSDGGNRLRGVRLSTQETAQTAALFGLHPSELTMPELPDGRGPKPPEARTQTMVGRR</sequence>
<keyword evidence="2" id="KW-0732">Signal</keyword>